<sequence length="181" mass="20999">MKITLLAGMIYCLGFFQQDEPLSKVANIELPQRAERINKNEINNNTKRKFKSTYVISQFDQLYKVDEVLFGFEDYKVQKDDFRTLEDRKNEWLGAMYENNSNPNKNVERAEIIKVNNTKFLIMTALRNDEYFCSFISDKKGSRGISGSLQYKAVDKGNAEKLLNTILNRLIFKAPSLSNDN</sequence>
<organism evidence="1 2">
    <name type="scientific">Pedobacter punctiformis</name>
    <dbReference type="NCBI Taxonomy" id="3004097"/>
    <lineage>
        <taxon>Bacteria</taxon>
        <taxon>Pseudomonadati</taxon>
        <taxon>Bacteroidota</taxon>
        <taxon>Sphingobacteriia</taxon>
        <taxon>Sphingobacteriales</taxon>
        <taxon>Sphingobacteriaceae</taxon>
        <taxon>Pedobacter</taxon>
    </lineage>
</organism>
<accession>A0ABT4LEX1</accession>
<protein>
    <recommendedName>
        <fullName evidence="3">DUF4468 domain-containing protein</fullName>
    </recommendedName>
</protein>
<proteinExistence type="predicted"/>
<dbReference type="RefSeq" id="WP_269428767.1">
    <property type="nucleotide sequence ID" value="NZ_JAPWGM010000007.1"/>
</dbReference>
<evidence type="ECO:0008006" key="3">
    <source>
        <dbReference type="Google" id="ProtNLM"/>
    </source>
</evidence>
<dbReference type="Proteomes" id="UP001144347">
    <property type="component" value="Unassembled WGS sequence"/>
</dbReference>
<evidence type="ECO:0000313" key="2">
    <source>
        <dbReference type="Proteomes" id="UP001144347"/>
    </source>
</evidence>
<dbReference type="EMBL" id="JAPWGM010000007">
    <property type="protein sequence ID" value="MCZ4245718.1"/>
    <property type="molecule type" value="Genomic_DNA"/>
</dbReference>
<gene>
    <name evidence="1" type="ORF">O0955_17035</name>
</gene>
<evidence type="ECO:0000313" key="1">
    <source>
        <dbReference type="EMBL" id="MCZ4245718.1"/>
    </source>
</evidence>
<reference evidence="1" key="1">
    <citation type="submission" date="2022-12" db="EMBL/GenBank/DDBJ databases">
        <title>Genome sequence of HCMS5-2.</title>
        <authorList>
            <person name="Woo H."/>
        </authorList>
    </citation>
    <scope>NUCLEOTIDE SEQUENCE</scope>
    <source>
        <strain evidence="1">HCMS5-2</strain>
    </source>
</reference>
<comment type="caution">
    <text evidence="1">The sequence shown here is derived from an EMBL/GenBank/DDBJ whole genome shotgun (WGS) entry which is preliminary data.</text>
</comment>
<name>A0ABT4LEX1_9SPHI</name>
<keyword evidence="2" id="KW-1185">Reference proteome</keyword>